<proteinExistence type="predicted"/>
<dbReference type="EMBL" id="LAZR01000107">
    <property type="protein sequence ID" value="KKN90909.1"/>
    <property type="molecule type" value="Genomic_DNA"/>
</dbReference>
<sequence length="131" mass="15684">MPLRYILDCIKVDDDGTVSRICPICYTKLYYQGIDLARRIPYDMWCDERLAISCCKCINLINYIEMIEKNFNTLFRATAVIGVNYHYDRIFSQRVFYTEADKDKYMLDKIMNKFFFINNIIIKNLTKWGIL</sequence>
<accession>A0A0F9UGX9</accession>
<reference evidence="1" key="1">
    <citation type="journal article" date="2015" name="Nature">
        <title>Complex archaea that bridge the gap between prokaryotes and eukaryotes.</title>
        <authorList>
            <person name="Spang A."/>
            <person name="Saw J.H."/>
            <person name="Jorgensen S.L."/>
            <person name="Zaremba-Niedzwiedzka K."/>
            <person name="Martijn J."/>
            <person name="Lind A.E."/>
            <person name="van Eijk R."/>
            <person name="Schleper C."/>
            <person name="Guy L."/>
            <person name="Ettema T.J."/>
        </authorList>
    </citation>
    <scope>NUCLEOTIDE SEQUENCE</scope>
</reference>
<name>A0A0F9UGX9_9ZZZZ</name>
<comment type="caution">
    <text evidence="1">The sequence shown here is derived from an EMBL/GenBank/DDBJ whole genome shotgun (WGS) entry which is preliminary data.</text>
</comment>
<evidence type="ECO:0000313" key="1">
    <source>
        <dbReference type="EMBL" id="KKN90909.1"/>
    </source>
</evidence>
<dbReference type="AlphaFoldDB" id="A0A0F9UGX9"/>
<protein>
    <submittedName>
        <fullName evidence="1">Uncharacterized protein</fullName>
    </submittedName>
</protein>
<gene>
    <name evidence="1" type="ORF">LCGC14_0224930</name>
</gene>
<organism evidence="1">
    <name type="scientific">marine sediment metagenome</name>
    <dbReference type="NCBI Taxonomy" id="412755"/>
    <lineage>
        <taxon>unclassified sequences</taxon>
        <taxon>metagenomes</taxon>
        <taxon>ecological metagenomes</taxon>
    </lineage>
</organism>